<dbReference type="PRINTS" id="PR00019">
    <property type="entry name" value="LEURICHRPT"/>
</dbReference>
<dbReference type="InterPro" id="IPR001611">
    <property type="entry name" value="Leu-rich_rpt"/>
</dbReference>
<keyword evidence="6 12" id="KW-0732">Signal</keyword>
<evidence type="ECO:0000256" key="9">
    <source>
        <dbReference type="ARBA" id="ARBA00023136"/>
    </source>
</evidence>
<dbReference type="FunFam" id="3.80.10.10:FF:000213">
    <property type="entry name" value="Tyrosine-sulfated glycopeptide receptor 1"/>
    <property type="match status" value="1"/>
</dbReference>
<dbReference type="Proteomes" id="UP000467841">
    <property type="component" value="Unassembled WGS sequence"/>
</dbReference>
<dbReference type="FunFam" id="3.80.10.10:FF:000129">
    <property type="entry name" value="Leucine-rich repeat receptor-like kinase"/>
    <property type="match status" value="1"/>
</dbReference>
<dbReference type="SMART" id="SM00369">
    <property type="entry name" value="LRR_TYP"/>
    <property type="match status" value="6"/>
</dbReference>
<dbReference type="SUPFAM" id="SSF52058">
    <property type="entry name" value="L domain-like"/>
    <property type="match status" value="2"/>
</dbReference>
<accession>A0A6D2J606</accession>
<evidence type="ECO:0000313" key="15">
    <source>
        <dbReference type="Proteomes" id="UP000467841"/>
    </source>
</evidence>
<protein>
    <recommendedName>
        <fullName evidence="13">Leucine-rich repeat-containing N-terminal plant-type domain-containing protein</fullName>
    </recommendedName>
</protein>
<comment type="caution">
    <text evidence="14">The sequence shown here is derived from an EMBL/GenBank/DDBJ whole genome shotgun (WGS) entry which is preliminary data.</text>
</comment>
<dbReference type="InterPro" id="IPR003591">
    <property type="entry name" value="Leu-rich_rpt_typical-subtyp"/>
</dbReference>
<dbReference type="AlphaFoldDB" id="A0A6D2J606"/>
<gene>
    <name evidence="14" type="ORF">MERR_LOCUS19754</name>
</gene>
<dbReference type="OrthoDB" id="676979at2759"/>
<organism evidence="14 15">
    <name type="scientific">Microthlaspi erraticum</name>
    <dbReference type="NCBI Taxonomy" id="1685480"/>
    <lineage>
        <taxon>Eukaryota</taxon>
        <taxon>Viridiplantae</taxon>
        <taxon>Streptophyta</taxon>
        <taxon>Embryophyta</taxon>
        <taxon>Tracheophyta</taxon>
        <taxon>Spermatophyta</taxon>
        <taxon>Magnoliopsida</taxon>
        <taxon>eudicotyledons</taxon>
        <taxon>Gunneridae</taxon>
        <taxon>Pentapetalae</taxon>
        <taxon>rosids</taxon>
        <taxon>malvids</taxon>
        <taxon>Brassicales</taxon>
        <taxon>Brassicaceae</taxon>
        <taxon>Coluteocarpeae</taxon>
        <taxon>Microthlaspi</taxon>
    </lineage>
</organism>
<evidence type="ECO:0000256" key="10">
    <source>
        <dbReference type="ARBA" id="ARBA00023170"/>
    </source>
</evidence>
<evidence type="ECO:0000256" key="4">
    <source>
        <dbReference type="ARBA" id="ARBA00022614"/>
    </source>
</evidence>
<dbReference type="InterPro" id="IPR013210">
    <property type="entry name" value="LRR_N_plant-typ"/>
</dbReference>
<evidence type="ECO:0000256" key="2">
    <source>
        <dbReference type="ARBA" id="ARBA00009592"/>
    </source>
</evidence>
<dbReference type="GO" id="GO:0005886">
    <property type="term" value="C:plasma membrane"/>
    <property type="evidence" value="ECO:0007669"/>
    <property type="project" value="UniProtKB-SubCell"/>
</dbReference>
<keyword evidence="5" id="KW-0812">Transmembrane</keyword>
<evidence type="ECO:0000256" key="12">
    <source>
        <dbReference type="SAM" id="SignalP"/>
    </source>
</evidence>
<keyword evidence="10" id="KW-0675">Receptor</keyword>
<dbReference type="Gene3D" id="3.80.10.10">
    <property type="entry name" value="Ribonuclease Inhibitor"/>
    <property type="match status" value="5"/>
</dbReference>
<dbReference type="EMBL" id="CACVBM020001122">
    <property type="protein sequence ID" value="CAA7032519.1"/>
    <property type="molecule type" value="Genomic_DNA"/>
</dbReference>
<dbReference type="PANTHER" id="PTHR48052">
    <property type="entry name" value="UNNAMED PRODUCT"/>
    <property type="match status" value="1"/>
</dbReference>
<feature type="signal peptide" evidence="12">
    <location>
        <begin position="1"/>
        <end position="25"/>
    </location>
</feature>
<reference evidence="14" key="1">
    <citation type="submission" date="2020-01" db="EMBL/GenBank/DDBJ databases">
        <authorList>
            <person name="Mishra B."/>
        </authorList>
    </citation>
    <scope>NUCLEOTIDE SEQUENCE [LARGE SCALE GENOMIC DNA]</scope>
</reference>
<keyword evidence="4" id="KW-0433">Leucine-rich repeat</keyword>
<evidence type="ECO:0000256" key="1">
    <source>
        <dbReference type="ARBA" id="ARBA00004251"/>
    </source>
</evidence>
<proteinExistence type="inferred from homology"/>
<dbReference type="PROSITE" id="PS51450">
    <property type="entry name" value="LRR"/>
    <property type="match status" value="2"/>
</dbReference>
<evidence type="ECO:0000256" key="11">
    <source>
        <dbReference type="ARBA" id="ARBA00023180"/>
    </source>
</evidence>
<name>A0A6D2J606_9BRAS</name>
<evidence type="ECO:0000256" key="8">
    <source>
        <dbReference type="ARBA" id="ARBA00022989"/>
    </source>
</evidence>
<dbReference type="Pfam" id="PF13855">
    <property type="entry name" value="LRR_8"/>
    <property type="match status" value="3"/>
</dbReference>
<keyword evidence="8" id="KW-1133">Transmembrane helix</keyword>
<evidence type="ECO:0000256" key="7">
    <source>
        <dbReference type="ARBA" id="ARBA00022737"/>
    </source>
</evidence>
<evidence type="ECO:0000256" key="3">
    <source>
        <dbReference type="ARBA" id="ARBA00022475"/>
    </source>
</evidence>
<keyword evidence="3" id="KW-1003">Cell membrane</keyword>
<evidence type="ECO:0000256" key="6">
    <source>
        <dbReference type="ARBA" id="ARBA00022729"/>
    </source>
</evidence>
<evidence type="ECO:0000259" key="13">
    <source>
        <dbReference type="Pfam" id="PF08263"/>
    </source>
</evidence>
<keyword evidence="11" id="KW-0325">Glycoprotein</keyword>
<keyword evidence="15" id="KW-1185">Reference proteome</keyword>
<keyword evidence="9" id="KW-0472">Membrane</keyword>
<dbReference type="PANTHER" id="PTHR48052:SF70">
    <property type="entry name" value="PHYTOSULFOKINE RECEPTOR 1-LIKE"/>
    <property type="match status" value="1"/>
</dbReference>
<sequence>MGFYHYRWVMMILVALELCFFYASSQSQQQLTCHPRDLAALRDFIHVLKPKPHGWVFNSSADCCQWVGITCNSSSSLRLNDPDNNTARVTKLELAYRQLSGTLSESLGFLDQIRVLDLSTNSISGSIPPSVFNLVNLETLDLSYNGLTGQIPEILNLPSLINLDLSSNSLTGPCRLNCAVMTNLTTLHLGSNSFSSSLPENLPYCRNLKCVNLARNRFEGKVPESYKDFHSLSVLSLSHCSLVNISSTLRILEHCKNLTALFLTSSYRGETFPEDPSLHFVKLKVLTVANCGLTGPMPSWLSKSTNLQVLDLSCNYLTGAIPDYTGGFTSLYYLGLSRNSFTGVIPKSLSMLQSLPSRDEDSSFDVAFVVFPFLFRMIDTSGFIPTIDLSYNNLYGPIWEEFGNLKQLNVFDLSANRLSGAIPRTLSRMTSLEVLDLSYNNLYGPIWEEFGNLKQLNVFDLSANRLSGAIPRTLSRMTSLEVLDLSNNNISGSIPGSLQLLTSLSKFSVANNSLSGRIPSGGRFIHFSRLDFEGNHFCGGDSFPQCDLDTPQEPEQAEQSRTSDSDSDLVLDFSYGLALGYGLALVIAAYLTCSAFELPAK</sequence>
<feature type="chain" id="PRO_5025440688" description="Leucine-rich repeat-containing N-terminal plant-type domain-containing protein" evidence="12">
    <location>
        <begin position="26"/>
        <end position="601"/>
    </location>
</feature>
<feature type="domain" description="Leucine-rich repeat-containing N-terminal plant-type" evidence="13">
    <location>
        <begin position="35"/>
        <end position="72"/>
    </location>
</feature>
<dbReference type="Pfam" id="PF00560">
    <property type="entry name" value="LRR_1"/>
    <property type="match status" value="3"/>
</dbReference>
<dbReference type="Pfam" id="PF08263">
    <property type="entry name" value="LRRNT_2"/>
    <property type="match status" value="1"/>
</dbReference>
<evidence type="ECO:0000256" key="5">
    <source>
        <dbReference type="ARBA" id="ARBA00022692"/>
    </source>
</evidence>
<dbReference type="InterPro" id="IPR032675">
    <property type="entry name" value="LRR_dom_sf"/>
</dbReference>
<dbReference type="FunFam" id="3.80.10.10:FF:000041">
    <property type="entry name" value="LRR receptor-like serine/threonine-protein kinase ERECTA"/>
    <property type="match status" value="1"/>
</dbReference>
<comment type="subcellular location">
    <subcellularLocation>
        <location evidence="1">Cell membrane</location>
        <topology evidence="1">Single-pass type I membrane protein</topology>
    </subcellularLocation>
</comment>
<keyword evidence="7" id="KW-0677">Repeat</keyword>
<evidence type="ECO:0000313" key="14">
    <source>
        <dbReference type="EMBL" id="CAA7032519.1"/>
    </source>
</evidence>
<comment type="similarity">
    <text evidence="2">Belongs to the RLP family.</text>
</comment>